<dbReference type="SUPFAM" id="SSF52047">
    <property type="entry name" value="RNI-like"/>
    <property type="match status" value="1"/>
</dbReference>
<reference evidence="1 2" key="1">
    <citation type="submission" date="2024-01" db="EMBL/GenBank/DDBJ databases">
        <title>The genomes of 5 underutilized Papilionoideae crops provide insights into root nodulation and disease resistanc.</title>
        <authorList>
            <person name="Yuan L."/>
        </authorList>
    </citation>
    <scope>NUCLEOTIDE SEQUENCE [LARGE SCALE GENOMIC DNA]</scope>
    <source>
        <strain evidence="1">ZHUSHIDOU_FW_LH</strain>
        <tissue evidence="1">Leaf</tissue>
    </source>
</reference>
<dbReference type="Gene3D" id="3.80.10.10">
    <property type="entry name" value="Ribonuclease Inhibitor"/>
    <property type="match status" value="1"/>
</dbReference>
<accession>A0AAN9EN21</accession>
<dbReference type="EMBL" id="JAYWIO010000005">
    <property type="protein sequence ID" value="KAK7260271.1"/>
    <property type="molecule type" value="Genomic_DNA"/>
</dbReference>
<gene>
    <name evidence="1" type="ORF">RIF29_26187</name>
</gene>
<comment type="caution">
    <text evidence="1">The sequence shown here is derived from an EMBL/GenBank/DDBJ whole genome shotgun (WGS) entry which is preliminary data.</text>
</comment>
<name>A0AAN9EN21_CROPI</name>
<keyword evidence="2" id="KW-1185">Reference proteome</keyword>
<organism evidence="1 2">
    <name type="scientific">Crotalaria pallida</name>
    <name type="common">Smooth rattlebox</name>
    <name type="synonym">Crotalaria striata</name>
    <dbReference type="NCBI Taxonomy" id="3830"/>
    <lineage>
        <taxon>Eukaryota</taxon>
        <taxon>Viridiplantae</taxon>
        <taxon>Streptophyta</taxon>
        <taxon>Embryophyta</taxon>
        <taxon>Tracheophyta</taxon>
        <taxon>Spermatophyta</taxon>
        <taxon>Magnoliopsida</taxon>
        <taxon>eudicotyledons</taxon>
        <taxon>Gunneridae</taxon>
        <taxon>Pentapetalae</taxon>
        <taxon>rosids</taxon>
        <taxon>fabids</taxon>
        <taxon>Fabales</taxon>
        <taxon>Fabaceae</taxon>
        <taxon>Papilionoideae</taxon>
        <taxon>50 kb inversion clade</taxon>
        <taxon>genistoids sensu lato</taxon>
        <taxon>core genistoids</taxon>
        <taxon>Crotalarieae</taxon>
        <taxon>Crotalaria</taxon>
    </lineage>
</organism>
<proteinExistence type="predicted"/>
<sequence>MQYLKSLTLNNIGAPITIADVLLVLQCFPSLQELNLCCYKRGDSNNGAAEGPVSDTDIEALSLALPKLRKVKLCDDYSINDSLLYNLCKNCEFLELVELSECKMVIQDGIARAFRLRPNLTSFLFGNRLKPDISLIFIASLVSLKQLTCLNLYSSISDELLFSVARAGLPLRKLFLSNCSGYSYDGISFLLSKCHRLMERRLGKCVRRRGR</sequence>
<dbReference type="InterPro" id="IPR032675">
    <property type="entry name" value="LRR_dom_sf"/>
</dbReference>
<dbReference type="AlphaFoldDB" id="A0AAN9EN21"/>
<evidence type="ECO:0000313" key="2">
    <source>
        <dbReference type="Proteomes" id="UP001372338"/>
    </source>
</evidence>
<protein>
    <submittedName>
        <fullName evidence="1">Uncharacterized protein</fullName>
    </submittedName>
</protein>
<dbReference type="Proteomes" id="UP001372338">
    <property type="component" value="Unassembled WGS sequence"/>
</dbReference>
<evidence type="ECO:0000313" key="1">
    <source>
        <dbReference type="EMBL" id="KAK7260271.1"/>
    </source>
</evidence>